<dbReference type="InParanoid" id="K5WE75"/>
<name>K5WE75_PHACS</name>
<proteinExistence type="predicted"/>
<dbReference type="Gene3D" id="3.20.20.80">
    <property type="entry name" value="Glycosidases"/>
    <property type="match status" value="1"/>
</dbReference>
<evidence type="ECO:0000256" key="2">
    <source>
        <dbReference type="ARBA" id="ARBA00023295"/>
    </source>
</evidence>
<feature type="domain" description="Glycoside hydrolase family 5 C-terminal" evidence="3">
    <location>
        <begin position="256"/>
        <end position="281"/>
    </location>
</feature>
<dbReference type="KEGG" id="pco:PHACADRAFT_183787"/>
<dbReference type="GO" id="GO:1904462">
    <property type="term" value="P:ergosteryl 3-beta-D-glucoside catabolic process"/>
    <property type="evidence" value="ECO:0007669"/>
    <property type="project" value="TreeGrafter"/>
</dbReference>
<accession>K5WE75</accession>
<dbReference type="EMBL" id="JH930471">
    <property type="protein sequence ID" value="EKM57334.1"/>
    <property type="molecule type" value="Genomic_DNA"/>
</dbReference>
<evidence type="ECO:0000256" key="1">
    <source>
        <dbReference type="ARBA" id="ARBA00022801"/>
    </source>
</evidence>
<evidence type="ECO:0000313" key="4">
    <source>
        <dbReference type="EMBL" id="EKM57334.1"/>
    </source>
</evidence>
<organism evidence="4 5">
    <name type="scientific">Phanerochaete carnosa (strain HHB-10118-sp)</name>
    <name type="common">White-rot fungus</name>
    <name type="synonym">Peniophora carnosa</name>
    <dbReference type="NCBI Taxonomy" id="650164"/>
    <lineage>
        <taxon>Eukaryota</taxon>
        <taxon>Fungi</taxon>
        <taxon>Dikarya</taxon>
        <taxon>Basidiomycota</taxon>
        <taxon>Agaricomycotina</taxon>
        <taxon>Agaricomycetes</taxon>
        <taxon>Polyporales</taxon>
        <taxon>Phanerochaetaceae</taxon>
        <taxon>Phanerochaete</taxon>
    </lineage>
</organism>
<dbReference type="Pfam" id="PF18564">
    <property type="entry name" value="Glyco_hydro_5_C"/>
    <property type="match status" value="1"/>
</dbReference>
<dbReference type="OrthoDB" id="9971853at2759"/>
<dbReference type="InterPro" id="IPR041036">
    <property type="entry name" value="GH5_C"/>
</dbReference>
<dbReference type="PANTHER" id="PTHR31308">
    <property type="match status" value="1"/>
</dbReference>
<keyword evidence="1 4" id="KW-0378">Hydrolase</keyword>
<dbReference type="InterPro" id="IPR052066">
    <property type="entry name" value="Glycosphingolipid_Hydrolases"/>
</dbReference>
<dbReference type="Proteomes" id="UP000008370">
    <property type="component" value="Unassembled WGS sequence"/>
</dbReference>
<dbReference type="HOGENOM" id="CLU_990815_0_0_1"/>
<reference evidence="4 5" key="1">
    <citation type="journal article" date="2012" name="BMC Genomics">
        <title>Comparative genomics of the white-rot fungi, Phanerochaete carnosa and P. chrysosporium, to elucidate the genetic basis of the distinct wood types they colonize.</title>
        <authorList>
            <person name="Suzuki H."/>
            <person name="MacDonald J."/>
            <person name="Syed K."/>
            <person name="Salamov A."/>
            <person name="Hori C."/>
            <person name="Aerts A."/>
            <person name="Henrissat B."/>
            <person name="Wiebenga A."/>
            <person name="vanKuyk P.A."/>
            <person name="Barry K."/>
            <person name="Lindquist E."/>
            <person name="LaButti K."/>
            <person name="Lapidus A."/>
            <person name="Lucas S."/>
            <person name="Coutinho P."/>
            <person name="Gong Y."/>
            <person name="Samejima M."/>
            <person name="Mahadevan R."/>
            <person name="Abou-Zaid M."/>
            <person name="de Vries R.P."/>
            <person name="Igarashi K."/>
            <person name="Yadav J.S."/>
            <person name="Grigoriev I.V."/>
            <person name="Master E.R."/>
        </authorList>
    </citation>
    <scope>NUCLEOTIDE SEQUENCE [LARGE SCALE GENOMIC DNA]</scope>
    <source>
        <strain evidence="4 5">HHB-10118-sp</strain>
    </source>
</reference>
<evidence type="ECO:0000313" key="5">
    <source>
        <dbReference type="Proteomes" id="UP000008370"/>
    </source>
</evidence>
<dbReference type="RefSeq" id="XP_007395146.1">
    <property type="nucleotide sequence ID" value="XM_007395084.1"/>
</dbReference>
<keyword evidence="2" id="KW-0326">Glycosidase</keyword>
<dbReference type="InterPro" id="IPR017853">
    <property type="entry name" value="GH"/>
</dbReference>
<keyword evidence="5" id="KW-1185">Reference proteome</keyword>
<protein>
    <submittedName>
        <fullName evidence="4">Glycoside hydrolase family 5 protein</fullName>
    </submittedName>
</protein>
<evidence type="ECO:0000259" key="3">
    <source>
        <dbReference type="Pfam" id="PF18564"/>
    </source>
</evidence>
<sequence length="281" mass="32249">MLRGKRHLALRIPKARRGDNGAGYAFAPKLRATNAHGTEVSVQQLLQASFPGSWKMLAKAVGDFDDRERTTDRNKNEGIVPRKDYFKKHPTTNEKVWHAGCAKSNTHQPFRMRNSFAQLRENRSIDRETWYMHRAGQQGARDKYALHTRNITEEVYRSLGEKLVVIGECGVPMDMNGEEAFKSEGFTWQLRMFDAMMGFTIWNYNPNSDDRKGDDWNGGNFTWFSQRRALPSSLLDCDRSSPTLDNGARILRSVVRPYLAKTAGIPLRFDYEVNTGEFTFK</sequence>
<dbReference type="GO" id="GO:0050295">
    <property type="term" value="F:steryl-beta-glucosidase activity"/>
    <property type="evidence" value="ECO:0007669"/>
    <property type="project" value="TreeGrafter"/>
</dbReference>
<gene>
    <name evidence="4" type="ORF">PHACADRAFT_183787</name>
</gene>
<dbReference type="PANTHER" id="PTHR31308:SF5">
    <property type="entry name" value="ERGOSTERYL-BETA-GLUCOSIDASE"/>
    <property type="match status" value="1"/>
</dbReference>
<dbReference type="SUPFAM" id="SSF51445">
    <property type="entry name" value="(Trans)glycosidases"/>
    <property type="match status" value="1"/>
</dbReference>
<dbReference type="GeneID" id="18910168"/>
<dbReference type="AlphaFoldDB" id="K5WE75"/>